<comment type="subcellular location">
    <subcellularLocation>
        <location evidence="1">Membrane</location>
        <topology evidence="1">Multi-pass membrane protein</topology>
    </subcellularLocation>
</comment>
<keyword evidence="4 6" id="KW-1133">Transmembrane helix</keyword>
<evidence type="ECO:0000256" key="5">
    <source>
        <dbReference type="ARBA" id="ARBA00023136"/>
    </source>
</evidence>
<evidence type="ECO:0000313" key="9">
    <source>
        <dbReference type="Proteomes" id="UP001231941"/>
    </source>
</evidence>
<dbReference type="PANTHER" id="PTHR31566:SF0">
    <property type="entry name" value="CYTOCHROME C BIOGENESIS PROTEIN CCS1, CHLOROPLASTIC"/>
    <property type="match status" value="1"/>
</dbReference>
<dbReference type="Pfam" id="PF05140">
    <property type="entry name" value="ResB"/>
    <property type="match status" value="2"/>
</dbReference>
<keyword evidence="2 6" id="KW-0812">Transmembrane</keyword>
<feature type="domain" description="ResB-like" evidence="7">
    <location>
        <begin position="65"/>
        <end position="430"/>
    </location>
</feature>
<comment type="caution">
    <text evidence="8">The sequence shown here is derived from an EMBL/GenBank/DDBJ whole genome shotgun (WGS) entry which is preliminary data.</text>
</comment>
<evidence type="ECO:0000256" key="6">
    <source>
        <dbReference type="SAM" id="Phobius"/>
    </source>
</evidence>
<keyword evidence="5 6" id="KW-0472">Membrane</keyword>
<sequence>MIQNTKCECGHQNPVNTVLCESCGKPLIEDQSMEPLEMRYDGVVRRSQRGTKSVIDVVWSFFSSVKVAIYLIFLTLCGASLGTIYPQENTFINIDPATYYPETYGTMGEIYYTLGLSHTYDSWWFKLLLIMIGTSLVICSLDRVLPLYKALSKQKIRKHERFISRQKIVYTGEIKGIQDEKEAEKWVEEFSAILKKKFYRVTTDGSALLAEKNRFSRWGPYINHIGLIIFLLAVLLRIIVPGWYMEQYMDVLDGDTVQVPGTNYYVENEGFTVEYYSEDELAEETIEKGKVIPELFETKAVLYECVENCNDPFMEPILEEVTRHPIQVNKPLKYNGLLIYQMGYEETPLLRSVNATLKGRESGEEYGQFVLEMDNPKSNYEVGEYQLELVSYYPDFKFENGVAGTKSSDPNTPAFIFSITGPGLPDEGEINMYFPIPQHKVIYQEDQVNEAAGSTLVIDVGSMQDVDFSIYTSFLSARKDTILPMIWVGAAISMIGLIMGFYWNHRRIWIRMDGKQLLLGAHSNKNWFGLRKEVALALEKQGIKVEPKSLENEVKKS</sequence>
<protein>
    <submittedName>
        <fullName evidence="8">Cytochrome c biogenesis protein ResB</fullName>
    </submittedName>
</protein>
<evidence type="ECO:0000256" key="4">
    <source>
        <dbReference type="ARBA" id="ARBA00022989"/>
    </source>
</evidence>
<evidence type="ECO:0000256" key="3">
    <source>
        <dbReference type="ARBA" id="ARBA00022748"/>
    </source>
</evidence>
<dbReference type="PANTHER" id="PTHR31566">
    <property type="entry name" value="CYTOCHROME C BIOGENESIS PROTEIN CCS1, CHLOROPLASTIC"/>
    <property type="match status" value="1"/>
</dbReference>
<proteinExistence type="predicted"/>
<accession>A0ABT9IWR4</accession>
<feature type="transmembrane region" description="Helical" evidence="6">
    <location>
        <begin position="221"/>
        <end position="244"/>
    </location>
</feature>
<dbReference type="Proteomes" id="UP001231941">
    <property type="component" value="Unassembled WGS sequence"/>
</dbReference>
<dbReference type="InterPro" id="IPR023494">
    <property type="entry name" value="Cyt_c_bgen_Ccs1/CcsB/ResB"/>
</dbReference>
<keyword evidence="9" id="KW-1185">Reference proteome</keyword>
<dbReference type="InterPro" id="IPR007816">
    <property type="entry name" value="ResB-like_domain"/>
</dbReference>
<feature type="transmembrane region" description="Helical" evidence="6">
    <location>
        <begin position="482"/>
        <end position="503"/>
    </location>
</feature>
<gene>
    <name evidence="8" type="ORF">Q5Y73_06580</name>
</gene>
<evidence type="ECO:0000259" key="7">
    <source>
        <dbReference type="Pfam" id="PF05140"/>
    </source>
</evidence>
<keyword evidence="3" id="KW-0201">Cytochrome c-type biogenesis</keyword>
<feature type="domain" description="ResB-like" evidence="7">
    <location>
        <begin position="444"/>
        <end position="534"/>
    </location>
</feature>
<dbReference type="RefSeq" id="WP_305991064.1">
    <property type="nucleotide sequence ID" value="NZ_JAVAMP010000002.1"/>
</dbReference>
<dbReference type="EMBL" id="JAVAMP010000002">
    <property type="protein sequence ID" value="MDP5273762.1"/>
    <property type="molecule type" value="Genomic_DNA"/>
</dbReference>
<feature type="transmembrane region" description="Helical" evidence="6">
    <location>
        <begin position="123"/>
        <end position="145"/>
    </location>
</feature>
<evidence type="ECO:0000256" key="2">
    <source>
        <dbReference type="ARBA" id="ARBA00022692"/>
    </source>
</evidence>
<evidence type="ECO:0000256" key="1">
    <source>
        <dbReference type="ARBA" id="ARBA00004141"/>
    </source>
</evidence>
<name>A0ABT9IWR4_9BACL</name>
<evidence type="ECO:0000313" key="8">
    <source>
        <dbReference type="EMBL" id="MDP5273762.1"/>
    </source>
</evidence>
<feature type="transmembrane region" description="Helical" evidence="6">
    <location>
        <begin position="54"/>
        <end position="81"/>
    </location>
</feature>
<organism evidence="8 9">
    <name type="scientific">Chengkuizengella axinellae</name>
    <dbReference type="NCBI Taxonomy" id="3064388"/>
    <lineage>
        <taxon>Bacteria</taxon>
        <taxon>Bacillati</taxon>
        <taxon>Bacillota</taxon>
        <taxon>Bacilli</taxon>
        <taxon>Bacillales</taxon>
        <taxon>Paenibacillaceae</taxon>
        <taxon>Chengkuizengella</taxon>
    </lineage>
</organism>
<reference evidence="8 9" key="1">
    <citation type="submission" date="2023-08" db="EMBL/GenBank/DDBJ databases">
        <authorList>
            <person name="Park J.-S."/>
        </authorList>
    </citation>
    <scope>NUCLEOTIDE SEQUENCE [LARGE SCALE GENOMIC DNA]</scope>
    <source>
        <strain evidence="8 9">2205SS18-9</strain>
    </source>
</reference>